<dbReference type="PANTHER" id="PTHR21198:SF2">
    <property type="entry name" value="GLUTAMATE RACEMASE"/>
    <property type="match status" value="1"/>
</dbReference>
<comment type="function">
    <text evidence="7">Provides the (R)-glutamate required for cell wall biosynthesis.</text>
</comment>
<dbReference type="GO" id="GO:0071555">
    <property type="term" value="P:cell wall organization"/>
    <property type="evidence" value="ECO:0007669"/>
    <property type="project" value="UniProtKB-KW"/>
</dbReference>
<comment type="catalytic activity">
    <reaction evidence="1 7">
        <text>L-glutamate = D-glutamate</text>
        <dbReference type="Rhea" id="RHEA:12813"/>
        <dbReference type="ChEBI" id="CHEBI:29985"/>
        <dbReference type="ChEBI" id="CHEBI:29986"/>
        <dbReference type="EC" id="5.1.1.3"/>
    </reaction>
</comment>
<dbReference type="PROSITE" id="PS00923">
    <property type="entry name" value="ASP_GLU_RACEMASE_1"/>
    <property type="match status" value="1"/>
</dbReference>
<feature type="binding site" evidence="7">
    <location>
        <begin position="75"/>
        <end position="76"/>
    </location>
    <ligand>
        <name>substrate</name>
    </ligand>
</feature>
<reference evidence="9" key="1">
    <citation type="journal article" date="2014" name="Int. J. Syst. Evol. Microbiol.">
        <title>Complete genome sequence of Corynebacterium casei LMG S-19264T (=DSM 44701T), isolated from a smear-ripened cheese.</title>
        <authorList>
            <consortium name="US DOE Joint Genome Institute (JGI-PGF)"/>
            <person name="Walter F."/>
            <person name="Albersmeier A."/>
            <person name="Kalinowski J."/>
            <person name="Ruckert C."/>
        </authorList>
    </citation>
    <scope>NUCLEOTIDE SEQUENCE</scope>
    <source>
        <strain evidence="9">CGMCC 1.15322</strain>
    </source>
</reference>
<dbReference type="AlphaFoldDB" id="A0A916WID8"/>
<keyword evidence="4 7" id="KW-0573">Peptidoglycan synthesis</keyword>
<comment type="caution">
    <text evidence="9">The sequence shown here is derived from an EMBL/GenBank/DDBJ whole genome shotgun (WGS) entry which is preliminary data.</text>
</comment>
<dbReference type="HAMAP" id="MF_00258">
    <property type="entry name" value="Glu_racemase"/>
    <property type="match status" value="1"/>
</dbReference>
<evidence type="ECO:0000313" key="9">
    <source>
        <dbReference type="EMBL" id="GGB00517.1"/>
    </source>
</evidence>
<accession>A0A916WID8</accession>
<feature type="binding site" evidence="7">
    <location>
        <begin position="43"/>
        <end position="44"/>
    </location>
    <ligand>
        <name>substrate</name>
    </ligand>
</feature>
<proteinExistence type="inferred from homology"/>
<dbReference type="InterPro" id="IPR015942">
    <property type="entry name" value="Asp/Glu/hydantoin_racemase"/>
</dbReference>
<dbReference type="GO" id="GO:0008881">
    <property type="term" value="F:glutamate racemase activity"/>
    <property type="evidence" value="ECO:0007669"/>
    <property type="project" value="UniProtKB-UniRule"/>
</dbReference>
<dbReference type="InterPro" id="IPR001920">
    <property type="entry name" value="Asp/Glu_race"/>
</dbReference>
<dbReference type="PANTHER" id="PTHR21198">
    <property type="entry name" value="GLUTAMATE RACEMASE"/>
    <property type="match status" value="1"/>
</dbReference>
<sequence length="304" mass="32203">MHPLSLQAGAAGPALPDRRRSGPLGGQGVTRSARPWGPIGIFDSGIGGLSVLQALRAELPQQDFIYIADSGHAPYGERDDAFVTARSRALTQYLLGQEIQALVIACNTATAAAIDLLRAEHPHLPIIGVEPALKPAAVLSKTKRIGVMATRGTLASARFRTLLGTLSTQAEFVLQPCDGLAEAIEQAAGWPESAPELIAACSIHTRAMGRFGLKDGEMDTLVLGCTHYPFASEILRALLGPDVHLVDTGVPVARQTRLRLLAADSPVTKRVGQIKLFTTGEPAVLQTAAQRWLQLDSTAAPLHV</sequence>
<dbReference type="EMBL" id="BMIG01000007">
    <property type="protein sequence ID" value="GGB00517.1"/>
    <property type="molecule type" value="Genomic_DNA"/>
</dbReference>
<evidence type="ECO:0000256" key="5">
    <source>
        <dbReference type="ARBA" id="ARBA00023235"/>
    </source>
</evidence>
<dbReference type="SUPFAM" id="SSF53681">
    <property type="entry name" value="Aspartate/glutamate racemase"/>
    <property type="match status" value="2"/>
</dbReference>
<dbReference type="NCBIfam" id="TIGR00067">
    <property type="entry name" value="glut_race"/>
    <property type="match status" value="1"/>
</dbReference>
<evidence type="ECO:0000256" key="7">
    <source>
        <dbReference type="HAMAP-Rule" id="MF_00258"/>
    </source>
</evidence>
<feature type="active site" description="Proton donor/acceptor" evidence="7">
    <location>
        <position position="225"/>
    </location>
</feature>
<dbReference type="InterPro" id="IPR018187">
    <property type="entry name" value="Asp/Glu_racemase_AS_1"/>
</dbReference>
<dbReference type="InterPro" id="IPR004391">
    <property type="entry name" value="Glu_race"/>
</dbReference>
<keyword evidence="3 7" id="KW-0133">Cell shape</keyword>
<feature type="binding site" evidence="7">
    <location>
        <begin position="226"/>
        <end position="227"/>
    </location>
    <ligand>
        <name>substrate</name>
    </ligand>
</feature>
<evidence type="ECO:0000256" key="2">
    <source>
        <dbReference type="ARBA" id="ARBA00013090"/>
    </source>
</evidence>
<dbReference type="Proteomes" id="UP000620596">
    <property type="component" value="Unassembled WGS sequence"/>
</dbReference>
<evidence type="ECO:0000256" key="3">
    <source>
        <dbReference type="ARBA" id="ARBA00022960"/>
    </source>
</evidence>
<gene>
    <name evidence="7 9" type="primary">murI</name>
    <name evidence="9" type="ORF">GCM10011496_21890</name>
</gene>
<dbReference type="GO" id="GO:0008360">
    <property type="term" value="P:regulation of cell shape"/>
    <property type="evidence" value="ECO:0007669"/>
    <property type="project" value="UniProtKB-KW"/>
</dbReference>
<feature type="active site" description="Proton donor/acceptor" evidence="7">
    <location>
        <position position="106"/>
    </location>
</feature>
<dbReference type="EC" id="5.1.1.3" evidence="2 7"/>
<name>A0A916WID8_9BURK</name>
<evidence type="ECO:0000256" key="1">
    <source>
        <dbReference type="ARBA" id="ARBA00001602"/>
    </source>
</evidence>
<feature type="region of interest" description="Disordered" evidence="8">
    <location>
        <begin position="1"/>
        <end position="31"/>
    </location>
</feature>
<comment type="pathway">
    <text evidence="7">Cell wall biogenesis; peptidoglycan biosynthesis.</text>
</comment>
<organism evidence="9 10">
    <name type="scientific">Polaromonas eurypsychrophila</name>
    <dbReference type="NCBI Taxonomy" id="1614635"/>
    <lineage>
        <taxon>Bacteria</taxon>
        <taxon>Pseudomonadati</taxon>
        <taxon>Pseudomonadota</taxon>
        <taxon>Betaproteobacteria</taxon>
        <taxon>Burkholderiales</taxon>
        <taxon>Comamonadaceae</taxon>
        <taxon>Polaromonas</taxon>
    </lineage>
</organism>
<evidence type="ECO:0000313" key="10">
    <source>
        <dbReference type="Proteomes" id="UP000620596"/>
    </source>
</evidence>
<keyword evidence="6 7" id="KW-0961">Cell wall biogenesis/degradation</keyword>
<feature type="binding site" evidence="7">
    <location>
        <begin position="107"/>
        <end position="108"/>
    </location>
    <ligand>
        <name>substrate</name>
    </ligand>
</feature>
<reference evidence="9" key="2">
    <citation type="submission" date="2020-09" db="EMBL/GenBank/DDBJ databases">
        <authorList>
            <person name="Sun Q."/>
            <person name="Zhou Y."/>
        </authorList>
    </citation>
    <scope>NUCLEOTIDE SEQUENCE</scope>
    <source>
        <strain evidence="9">CGMCC 1.15322</strain>
    </source>
</reference>
<dbReference type="Pfam" id="PF01177">
    <property type="entry name" value="Asp_Glu_race"/>
    <property type="match status" value="1"/>
</dbReference>
<dbReference type="GO" id="GO:0009252">
    <property type="term" value="P:peptidoglycan biosynthetic process"/>
    <property type="evidence" value="ECO:0007669"/>
    <property type="project" value="UniProtKB-UniRule"/>
</dbReference>
<protein>
    <recommendedName>
        <fullName evidence="2 7">Glutamate racemase</fullName>
        <ecNumber evidence="2 7">5.1.1.3</ecNumber>
    </recommendedName>
</protein>
<comment type="similarity">
    <text evidence="7">Belongs to the aspartate/glutamate racemases family.</text>
</comment>
<evidence type="ECO:0000256" key="8">
    <source>
        <dbReference type="SAM" id="MobiDB-lite"/>
    </source>
</evidence>
<keyword evidence="10" id="KW-1185">Reference proteome</keyword>
<evidence type="ECO:0000256" key="6">
    <source>
        <dbReference type="ARBA" id="ARBA00023316"/>
    </source>
</evidence>
<dbReference type="Gene3D" id="3.40.50.1860">
    <property type="match status" value="2"/>
</dbReference>
<evidence type="ECO:0000256" key="4">
    <source>
        <dbReference type="ARBA" id="ARBA00022984"/>
    </source>
</evidence>
<keyword evidence="5 7" id="KW-0413">Isomerase</keyword>